<dbReference type="STRING" id="228959.SAMN05421797_101471"/>
<evidence type="ECO:0000313" key="2">
    <source>
        <dbReference type="EMBL" id="SIQ04306.1"/>
    </source>
</evidence>
<dbReference type="RefSeq" id="WP_076546705.1">
    <property type="nucleotide sequence ID" value="NZ_FTMA01000001.1"/>
</dbReference>
<feature type="domain" description="Polysaccharide pyruvyl transferase" evidence="1">
    <location>
        <begin position="13"/>
        <end position="308"/>
    </location>
</feature>
<protein>
    <submittedName>
        <fullName evidence="2">Polysaccharide pyruvyl transferase</fullName>
    </submittedName>
</protein>
<dbReference type="AlphaFoldDB" id="A0A1N6PJ34"/>
<keyword evidence="3" id="KW-1185">Reference proteome</keyword>
<evidence type="ECO:0000313" key="3">
    <source>
        <dbReference type="Proteomes" id="UP000186953"/>
    </source>
</evidence>
<dbReference type="InterPro" id="IPR007345">
    <property type="entry name" value="Polysacch_pyruvyl_Trfase"/>
</dbReference>
<sequence length="367" mass="42691">MKIALITIHRVTNYGAILQAFATKVVLSKYGDVTTIDYKNRFLTRHMDYVRFEPSFHGLKMTVHDILNFRSRFKLIRKFENFLFSNMNLSKTMDKTDLESGKANGFDIYVCGSDQIWNPRIISRNTSIDPIFFLSFVDNSKTKFSYASSIGNHEYSEEENKIITDLLFSFNSISTREKNGVNKLNNLVKDKEIHHVLDPTLLFDKQEWMNIFSVKKSNITEKYILVYSVPRTELLKKAIKYYRQILGYKVVSVDKVMLSLPFVDTHVKDAGPKEFIEIFSNASFVITDSFHGTCFALNFQIPFACIYIENKTNRQESLLGQLQVGNRIIYKEEDFSNLTLNQDFSKIEMEISKLRKASLDYIDRAFN</sequence>
<dbReference type="GO" id="GO:0016740">
    <property type="term" value="F:transferase activity"/>
    <property type="evidence" value="ECO:0007669"/>
    <property type="project" value="UniProtKB-KW"/>
</dbReference>
<name>A0A1N6PJ34_9FLAO</name>
<dbReference type="OrthoDB" id="9799278at2"/>
<dbReference type="Proteomes" id="UP000186953">
    <property type="component" value="Unassembled WGS sequence"/>
</dbReference>
<proteinExistence type="predicted"/>
<keyword evidence="2" id="KW-0808">Transferase</keyword>
<accession>A0A1N6PJ34</accession>
<dbReference type="EMBL" id="FTMA01000001">
    <property type="protein sequence ID" value="SIQ04306.1"/>
    <property type="molecule type" value="Genomic_DNA"/>
</dbReference>
<gene>
    <name evidence="2" type="ORF">SAMN05421797_101471</name>
</gene>
<evidence type="ECO:0000259" key="1">
    <source>
        <dbReference type="Pfam" id="PF04230"/>
    </source>
</evidence>
<reference evidence="3" key="1">
    <citation type="submission" date="2017-01" db="EMBL/GenBank/DDBJ databases">
        <authorList>
            <person name="Varghese N."/>
            <person name="Submissions S."/>
        </authorList>
    </citation>
    <scope>NUCLEOTIDE SEQUENCE [LARGE SCALE GENOMIC DNA]</scope>
    <source>
        <strain evidence="3">DSM 15366</strain>
    </source>
</reference>
<dbReference type="Pfam" id="PF04230">
    <property type="entry name" value="PS_pyruv_trans"/>
    <property type="match status" value="1"/>
</dbReference>
<organism evidence="2 3">
    <name type="scientific">Maribacter ulvicola</name>
    <dbReference type="NCBI Taxonomy" id="228959"/>
    <lineage>
        <taxon>Bacteria</taxon>
        <taxon>Pseudomonadati</taxon>
        <taxon>Bacteroidota</taxon>
        <taxon>Flavobacteriia</taxon>
        <taxon>Flavobacteriales</taxon>
        <taxon>Flavobacteriaceae</taxon>
        <taxon>Maribacter</taxon>
    </lineage>
</organism>